<sequence length="205" mass="23566">MTQDRGLLLVLSGPSGVGKGTVCAALRPRMEELVYSVSATTRTPREGEVDGVNYFFKRRAEFESMIENDELLEWAEYVGNFYGTPRKFVEDTLASGRDVILEIEVQGALQVKEKFPEGIFLFLAPPDLKELRSRITGRGTETEESIRNRMMVAKAEIELMDHYNYVVVNDEVDKACERIQAIVTAEHLKKERQIEKYRHWIKEVF</sequence>
<keyword evidence="10 13" id="KW-0067">ATP-binding</keyword>
<dbReference type="OrthoDB" id="9808150at2"/>
<feature type="binding site" evidence="13">
    <location>
        <begin position="13"/>
        <end position="20"/>
    </location>
    <ligand>
        <name>ATP</name>
        <dbReference type="ChEBI" id="CHEBI:30616"/>
    </ligand>
</feature>
<evidence type="ECO:0000256" key="3">
    <source>
        <dbReference type="ARBA" id="ARBA00005790"/>
    </source>
</evidence>
<evidence type="ECO:0000259" key="14">
    <source>
        <dbReference type="PROSITE" id="PS50052"/>
    </source>
</evidence>
<evidence type="ECO:0000256" key="1">
    <source>
        <dbReference type="ARBA" id="ARBA00003531"/>
    </source>
</evidence>
<dbReference type="AlphaFoldDB" id="A0A0D1V8H2"/>
<evidence type="ECO:0000256" key="11">
    <source>
        <dbReference type="ARBA" id="ARBA00030128"/>
    </source>
</evidence>
<keyword evidence="9 13" id="KW-0418">Kinase</keyword>
<dbReference type="EC" id="2.7.4.8" evidence="4 13"/>
<evidence type="ECO:0000313" key="16">
    <source>
        <dbReference type="EMBL" id="SDI34886.1"/>
    </source>
</evidence>
<gene>
    <name evidence="13" type="primary">gmk</name>
    <name evidence="15" type="ORF">AF333_09675</name>
    <name evidence="16" type="ORF">SAMN04487909_103164</name>
</gene>
<dbReference type="InterPro" id="IPR008144">
    <property type="entry name" value="Guanylate_kin-like_dom"/>
</dbReference>
<dbReference type="EMBL" id="FNED01000003">
    <property type="protein sequence ID" value="SDI34886.1"/>
    <property type="molecule type" value="Genomic_DNA"/>
</dbReference>
<dbReference type="HAMAP" id="MF_00328">
    <property type="entry name" value="Guanylate_kinase"/>
    <property type="match status" value="1"/>
</dbReference>
<evidence type="ECO:0000256" key="4">
    <source>
        <dbReference type="ARBA" id="ARBA00012961"/>
    </source>
</evidence>
<dbReference type="Proteomes" id="UP000037269">
    <property type="component" value="Unassembled WGS sequence"/>
</dbReference>
<dbReference type="Gene3D" id="3.30.63.10">
    <property type="entry name" value="Guanylate Kinase phosphate binding domain"/>
    <property type="match status" value="1"/>
</dbReference>
<dbReference type="InterPro" id="IPR020590">
    <property type="entry name" value="Guanylate_kinase_CS"/>
</dbReference>
<proteinExistence type="inferred from homology"/>
<protein>
    <recommendedName>
        <fullName evidence="5 13">Guanylate kinase</fullName>
        <ecNumber evidence="4 13">2.7.4.8</ecNumber>
    </recommendedName>
    <alternativeName>
        <fullName evidence="11 13">GMP kinase</fullName>
    </alternativeName>
</protein>
<dbReference type="Proteomes" id="UP000182836">
    <property type="component" value="Unassembled WGS sequence"/>
</dbReference>
<dbReference type="Pfam" id="PF00625">
    <property type="entry name" value="Guanylate_kin"/>
    <property type="match status" value="1"/>
</dbReference>
<evidence type="ECO:0000256" key="2">
    <source>
        <dbReference type="ARBA" id="ARBA00004496"/>
    </source>
</evidence>
<dbReference type="PATRIC" id="fig|47500.12.peg.5004"/>
<evidence type="ECO:0000256" key="9">
    <source>
        <dbReference type="ARBA" id="ARBA00022777"/>
    </source>
</evidence>
<comment type="similarity">
    <text evidence="3 13">Belongs to the guanylate kinase family.</text>
</comment>
<dbReference type="NCBIfam" id="TIGR03263">
    <property type="entry name" value="guanyl_kin"/>
    <property type="match status" value="1"/>
</dbReference>
<comment type="catalytic activity">
    <reaction evidence="12 13">
        <text>GMP + ATP = GDP + ADP</text>
        <dbReference type="Rhea" id="RHEA:20780"/>
        <dbReference type="ChEBI" id="CHEBI:30616"/>
        <dbReference type="ChEBI" id="CHEBI:58115"/>
        <dbReference type="ChEBI" id="CHEBI:58189"/>
        <dbReference type="ChEBI" id="CHEBI:456216"/>
        <dbReference type="EC" id="2.7.4.8"/>
    </reaction>
</comment>
<dbReference type="GO" id="GO:0004385">
    <property type="term" value="F:GMP kinase activity"/>
    <property type="evidence" value="ECO:0007669"/>
    <property type="project" value="UniProtKB-UniRule"/>
</dbReference>
<evidence type="ECO:0000256" key="13">
    <source>
        <dbReference type="HAMAP-Rule" id="MF_00328"/>
    </source>
</evidence>
<evidence type="ECO:0000313" key="15">
    <source>
        <dbReference type="EMBL" id="KON95704.1"/>
    </source>
</evidence>
<dbReference type="PANTHER" id="PTHR23117:SF13">
    <property type="entry name" value="GUANYLATE KINASE"/>
    <property type="match status" value="1"/>
</dbReference>
<reference evidence="16 18" key="2">
    <citation type="submission" date="2016-10" db="EMBL/GenBank/DDBJ databases">
        <authorList>
            <person name="de Groot N.N."/>
        </authorList>
    </citation>
    <scope>NUCLEOTIDE SEQUENCE [LARGE SCALE GENOMIC DNA]</scope>
    <source>
        <strain evidence="16 18">DSM 2895</strain>
    </source>
</reference>
<dbReference type="InterPro" id="IPR008145">
    <property type="entry name" value="GK/Ca_channel_bsu"/>
</dbReference>
<keyword evidence="17" id="KW-1185">Reference proteome</keyword>
<dbReference type="RefSeq" id="WP_043066039.1">
    <property type="nucleotide sequence ID" value="NZ_BJOA01000031.1"/>
</dbReference>
<keyword evidence="6 13" id="KW-0963">Cytoplasm</keyword>
<evidence type="ECO:0000256" key="6">
    <source>
        <dbReference type="ARBA" id="ARBA00022490"/>
    </source>
</evidence>
<evidence type="ECO:0000313" key="17">
    <source>
        <dbReference type="Proteomes" id="UP000037269"/>
    </source>
</evidence>
<dbReference type="FunFam" id="3.30.63.10:FF:000002">
    <property type="entry name" value="Guanylate kinase 1"/>
    <property type="match status" value="1"/>
</dbReference>
<keyword evidence="7 13" id="KW-0808">Transferase</keyword>
<dbReference type="PROSITE" id="PS00856">
    <property type="entry name" value="GUANYLATE_KINASE_1"/>
    <property type="match status" value="1"/>
</dbReference>
<dbReference type="SMART" id="SM00072">
    <property type="entry name" value="GuKc"/>
    <property type="match status" value="1"/>
</dbReference>
<comment type="subcellular location">
    <subcellularLocation>
        <location evidence="2 13">Cytoplasm</location>
    </subcellularLocation>
</comment>
<evidence type="ECO:0000256" key="5">
    <source>
        <dbReference type="ARBA" id="ARBA00016296"/>
    </source>
</evidence>
<dbReference type="PROSITE" id="PS50052">
    <property type="entry name" value="GUANYLATE_KINASE_2"/>
    <property type="match status" value="1"/>
</dbReference>
<dbReference type="InterPro" id="IPR017665">
    <property type="entry name" value="Guanylate_kinase"/>
</dbReference>
<dbReference type="CDD" id="cd00071">
    <property type="entry name" value="GMPK"/>
    <property type="match status" value="1"/>
</dbReference>
<evidence type="ECO:0000256" key="7">
    <source>
        <dbReference type="ARBA" id="ARBA00022679"/>
    </source>
</evidence>
<dbReference type="GO" id="GO:0005524">
    <property type="term" value="F:ATP binding"/>
    <property type="evidence" value="ECO:0007669"/>
    <property type="project" value="UniProtKB-UniRule"/>
</dbReference>
<keyword evidence="8 13" id="KW-0547">Nucleotide-binding</keyword>
<dbReference type="InterPro" id="IPR027417">
    <property type="entry name" value="P-loop_NTPase"/>
</dbReference>
<dbReference type="Gene3D" id="3.40.50.300">
    <property type="entry name" value="P-loop containing nucleotide triphosphate hydrolases"/>
    <property type="match status" value="1"/>
</dbReference>
<dbReference type="FunFam" id="3.40.50.300:FF:000855">
    <property type="entry name" value="Guanylate kinase"/>
    <property type="match status" value="1"/>
</dbReference>
<evidence type="ECO:0000256" key="8">
    <source>
        <dbReference type="ARBA" id="ARBA00022741"/>
    </source>
</evidence>
<dbReference type="EMBL" id="LGUG01000004">
    <property type="protein sequence ID" value="KON95704.1"/>
    <property type="molecule type" value="Genomic_DNA"/>
</dbReference>
<evidence type="ECO:0000256" key="10">
    <source>
        <dbReference type="ARBA" id="ARBA00022840"/>
    </source>
</evidence>
<dbReference type="STRING" id="47500.AF333_09675"/>
<feature type="domain" description="Guanylate kinase-like" evidence="14">
    <location>
        <begin position="6"/>
        <end position="184"/>
    </location>
</feature>
<evidence type="ECO:0000256" key="12">
    <source>
        <dbReference type="ARBA" id="ARBA00048594"/>
    </source>
</evidence>
<dbReference type="PANTHER" id="PTHR23117">
    <property type="entry name" value="GUANYLATE KINASE-RELATED"/>
    <property type="match status" value="1"/>
</dbReference>
<comment type="function">
    <text evidence="1 13">Essential for recycling GMP and indirectly, cGMP.</text>
</comment>
<reference evidence="15 17" key="1">
    <citation type="submission" date="2015-07" db="EMBL/GenBank/DDBJ databases">
        <title>Fjat-14205 dsm 2895.</title>
        <authorList>
            <person name="Liu B."/>
            <person name="Wang J."/>
            <person name="Zhu Y."/>
            <person name="Liu G."/>
            <person name="Chen Q."/>
            <person name="Chen Z."/>
            <person name="Lan J."/>
            <person name="Che J."/>
            <person name="Ge C."/>
            <person name="Shi H."/>
            <person name="Pan Z."/>
            <person name="Liu X."/>
        </authorList>
    </citation>
    <scope>NUCLEOTIDE SEQUENCE [LARGE SCALE GENOMIC DNA]</scope>
    <source>
        <strain evidence="15 17">DSM 2895</strain>
    </source>
</reference>
<name>A0A0D1V8H2_ANEMI</name>
<evidence type="ECO:0000313" key="18">
    <source>
        <dbReference type="Proteomes" id="UP000182836"/>
    </source>
</evidence>
<accession>A0A0D1V8H2</accession>
<organism evidence="15 17">
    <name type="scientific">Aneurinibacillus migulanus</name>
    <name type="common">Bacillus migulanus</name>
    <dbReference type="NCBI Taxonomy" id="47500"/>
    <lineage>
        <taxon>Bacteria</taxon>
        <taxon>Bacillati</taxon>
        <taxon>Bacillota</taxon>
        <taxon>Bacilli</taxon>
        <taxon>Bacillales</taxon>
        <taxon>Paenibacillaceae</taxon>
        <taxon>Aneurinibacillus group</taxon>
        <taxon>Aneurinibacillus</taxon>
    </lineage>
</organism>
<dbReference type="SUPFAM" id="SSF52540">
    <property type="entry name" value="P-loop containing nucleoside triphosphate hydrolases"/>
    <property type="match status" value="1"/>
</dbReference>
<dbReference type="GeneID" id="42305469"/>
<dbReference type="GO" id="GO:0005829">
    <property type="term" value="C:cytosol"/>
    <property type="evidence" value="ECO:0007669"/>
    <property type="project" value="TreeGrafter"/>
</dbReference>